<dbReference type="AlphaFoldDB" id="A7RMZ5"/>
<protein>
    <submittedName>
        <fullName evidence="1">Uncharacterized protein</fullName>
    </submittedName>
</protein>
<dbReference type="HOGENOM" id="CLU_2838576_0_0_1"/>
<sequence length="66" mass="7581">RHCPLFTSPLGETLHPLYITPRRDIAPSLHHPYERHCPLFTSPLGETLPPLYITPRRDIAPSLHHP</sequence>
<dbReference type="Proteomes" id="UP000001593">
    <property type="component" value="Unassembled WGS sequence"/>
</dbReference>
<feature type="non-terminal residue" evidence="1">
    <location>
        <position position="1"/>
    </location>
</feature>
<name>A7RMZ5_NEMVE</name>
<gene>
    <name evidence="1" type="ORF">NEMVEDRAFT_v1g87099</name>
</gene>
<reference evidence="1 2" key="1">
    <citation type="journal article" date="2007" name="Science">
        <title>Sea anemone genome reveals ancestral eumetazoan gene repertoire and genomic organization.</title>
        <authorList>
            <person name="Putnam N.H."/>
            <person name="Srivastava M."/>
            <person name="Hellsten U."/>
            <person name="Dirks B."/>
            <person name="Chapman J."/>
            <person name="Salamov A."/>
            <person name="Terry A."/>
            <person name="Shapiro H."/>
            <person name="Lindquist E."/>
            <person name="Kapitonov V.V."/>
            <person name="Jurka J."/>
            <person name="Genikhovich G."/>
            <person name="Grigoriev I.V."/>
            <person name="Lucas S.M."/>
            <person name="Steele R.E."/>
            <person name="Finnerty J.R."/>
            <person name="Technau U."/>
            <person name="Martindale M.Q."/>
            <person name="Rokhsar D.S."/>
        </authorList>
    </citation>
    <scope>NUCLEOTIDE SEQUENCE [LARGE SCALE GENOMIC DNA]</scope>
    <source>
        <strain evidence="2">CH2 X CH6</strain>
    </source>
</reference>
<evidence type="ECO:0000313" key="2">
    <source>
        <dbReference type="Proteomes" id="UP000001593"/>
    </source>
</evidence>
<accession>A7RMZ5</accession>
<keyword evidence="2" id="KW-1185">Reference proteome</keyword>
<dbReference type="EMBL" id="DS469521">
    <property type="protein sequence ID" value="EDO47236.1"/>
    <property type="molecule type" value="Genomic_DNA"/>
</dbReference>
<evidence type="ECO:0000313" key="1">
    <source>
        <dbReference type="EMBL" id="EDO47236.1"/>
    </source>
</evidence>
<dbReference type="InParanoid" id="A7RMZ5"/>
<proteinExistence type="predicted"/>
<organism evidence="1 2">
    <name type="scientific">Nematostella vectensis</name>
    <name type="common">Starlet sea anemone</name>
    <dbReference type="NCBI Taxonomy" id="45351"/>
    <lineage>
        <taxon>Eukaryota</taxon>
        <taxon>Metazoa</taxon>
        <taxon>Cnidaria</taxon>
        <taxon>Anthozoa</taxon>
        <taxon>Hexacorallia</taxon>
        <taxon>Actiniaria</taxon>
        <taxon>Edwardsiidae</taxon>
        <taxon>Nematostella</taxon>
    </lineage>
</organism>